<accession>A0A061SQP7</accession>
<dbReference type="InterPro" id="IPR036249">
    <property type="entry name" value="Thioredoxin-like_sf"/>
</dbReference>
<evidence type="ECO:0000256" key="2">
    <source>
        <dbReference type="ARBA" id="ARBA00022692"/>
    </source>
</evidence>
<dbReference type="Pfam" id="PF02683">
    <property type="entry name" value="DsbD_TM"/>
    <property type="match status" value="1"/>
</dbReference>
<dbReference type="CDD" id="cd02953">
    <property type="entry name" value="DsbDgamma"/>
    <property type="match status" value="1"/>
</dbReference>
<sequence length="712" mass="75492">MKPPRYYLWVLGFLAFLGIAFGPVVSPVSAAQSTTAQTPTTKATLVFAQDGIAPGAKTVSGALVLELEPSWKTYWRSPGEVGIPPRFDWQGSENLKVARHLWPAPDRFTAFGIENFGYETRVVFPIEFTLDAPGEPARIALNLDLLVCSDVCIPEKLSLDHELHLGNELDPASAEVISAALATIPSEETPSTVSSVRAFIDADQTELIVSLTGTQPFDEVDLFPEFGEGFAFGKPDLRLNRNGTALWARFPINTVSESAASLTLTTTDGNHGAFTLQPVRVPSAPEPPFNPAGEANGFGKVVWFALVAVLGGLILNVMPCVLPVLAIKVSSLMTSGGKDRAQIRAGLIATTFGIMLFMWLLAGVLIALKSVGISVGWGIQFQNPTFLIVLITLLVAFVGNLFGFFEISLPTGLQTSMSRAGGQSHLGDVFTGFFAAMLATPCSAPFLGTAVAFALAGSNTDIAVVFTALGLGLALPYLTLALKPGLATALPKPGPWMVWVRIAMGVLLLGTVAWLAWVMIGVAGPMATAATLIIAAVIVGLLSSARSYGRIPALLTIPVLALGLFLATSLAPSGPDPVGEEVASSNWVVFERSAIPRHVSRGHVVVVDVTADWCVTCKANKALVLDREPVKSALQADRIVAMQADWTRPNDAIARYLKANNRFGIPFNAVYGPGAPEGIILPEVLSTQSILDAIEAAKPIDLRARLKDLAEP</sequence>
<dbReference type="InterPro" id="IPR017937">
    <property type="entry name" value="Thioredoxin_CS"/>
</dbReference>
<gene>
    <name evidence="10" type="ORF">PM02_17720</name>
</gene>
<proteinExistence type="predicted"/>
<dbReference type="InterPro" id="IPR035671">
    <property type="entry name" value="DsbD_gamma"/>
</dbReference>
<feature type="transmembrane region" description="Helical" evidence="7">
    <location>
        <begin position="462"/>
        <end position="486"/>
    </location>
</feature>
<evidence type="ECO:0000256" key="3">
    <source>
        <dbReference type="ARBA" id="ARBA00022748"/>
    </source>
</evidence>
<dbReference type="InterPro" id="IPR003834">
    <property type="entry name" value="Cyt_c_assmbl_TM_dom"/>
</dbReference>
<dbReference type="Pfam" id="PF11412">
    <property type="entry name" value="DsbD_N"/>
    <property type="match status" value="1"/>
</dbReference>
<keyword evidence="3" id="KW-0201">Cytochrome c-type biogenesis</keyword>
<dbReference type="GO" id="GO:0015035">
    <property type="term" value="F:protein-disulfide reductase activity"/>
    <property type="evidence" value="ECO:0007669"/>
    <property type="project" value="TreeGrafter"/>
</dbReference>
<evidence type="ECO:0000313" key="10">
    <source>
        <dbReference type="EMBL" id="KAJ01734.1"/>
    </source>
</evidence>
<evidence type="ECO:0000256" key="6">
    <source>
        <dbReference type="ARBA" id="ARBA00023284"/>
    </source>
</evidence>
<dbReference type="Pfam" id="PF13899">
    <property type="entry name" value="Thioredoxin_7"/>
    <property type="match status" value="1"/>
</dbReference>
<feature type="transmembrane region" description="Helical" evidence="7">
    <location>
        <begin position="345"/>
        <end position="366"/>
    </location>
</feature>
<keyword evidence="6" id="KW-0676">Redox-active center</keyword>
<dbReference type="GO" id="GO:0045454">
    <property type="term" value="P:cell redox homeostasis"/>
    <property type="evidence" value="ECO:0007669"/>
    <property type="project" value="TreeGrafter"/>
</dbReference>
<evidence type="ECO:0000256" key="1">
    <source>
        <dbReference type="ARBA" id="ARBA00004141"/>
    </source>
</evidence>
<dbReference type="Proteomes" id="UP000027337">
    <property type="component" value="Unassembled WGS sequence"/>
</dbReference>
<dbReference type="eggNOG" id="COG4233">
    <property type="taxonomic scope" value="Bacteria"/>
</dbReference>
<keyword evidence="11" id="KW-1185">Reference proteome</keyword>
<dbReference type="PANTHER" id="PTHR32234:SF3">
    <property type="entry name" value="SUPPRESSION OF COPPER SENSITIVITY PROTEIN"/>
    <property type="match status" value="1"/>
</dbReference>
<dbReference type="STRING" id="83219.PM02_17720"/>
<evidence type="ECO:0000259" key="9">
    <source>
        <dbReference type="Pfam" id="PF11412"/>
    </source>
</evidence>
<feature type="transmembrane region" description="Helical" evidence="7">
    <location>
        <begin position="386"/>
        <end position="409"/>
    </location>
</feature>
<dbReference type="Gene3D" id="3.40.30.10">
    <property type="entry name" value="Glutaredoxin"/>
    <property type="match status" value="1"/>
</dbReference>
<keyword evidence="2 7" id="KW-0812">Transmembrane</keyword>
<comment type="subcellular location">
    <subcellularLocation>
        <location evidence="1">Membrane</location>
        <topology evidence="1">Multi-pass membrane protein</topology>
    </subcellularLocation>
</comment>
<organism evidence="10 11">
    <name type="scientific">Sulfitobacter mediterraneus</name>
    <dbReference type="NCBI Taxonomy" id="83219"/>
    <lineage>
        <taxon>Bacteria</taxon>
        <taxon>Pseudomonadati</taxon>
        <taxon>Pseudomonadota</taxon>
        <taxon>Alphaproteobacteria</taxon>
        <taxon>Rhodobacterales</taxon>
        <taxon>Roseobacteraceae</taxon>
        <taxon>Sulfitobacter</taxon>
    </lineage>
</organism>
<dbReference type="PROSITE" id="PS00194">
    <property type="entry name" value="THIOREDOXIN_1"/>
    <property type="match status" value="1"/>
</dbReference>
<keyword evidence="5 7" id="KW-0472">Membrane</keyword>
<feature type="domain" description="Thiol:disulfide interchange protein DsbD N-terminal" evidence="9">
    <location>
        <begin position="58"/>
        <end position="156"/>
    </location>
</feature>
<evidence type="ECO:0000313" key="11">
    <source>
        <dbReference type="Proteomes" id="UP000027337"/>
    </source>
</evidence>
<evidence type="ECO:0000256" key="7">
    <source>
        <dbReference type="SAM" id="Phobius"/>
    </source>
</evidence>
<dbReference type="PANTHER" id="PTHR32234">
    <property type="entry name" value="THIOL:DISULFIDE INTERCHANGE PROTEIN DSBD"/>
    <property type="match status" value="1"/>
</dbReference>
<name>A0A061SQP7_9RHOB</name>
<feature type="domain" description="Cytochrome C biogenesis protein transmembrane" evidence="8">
    <location>
        <begin position="303"/>
        <end position="516"/>
    </location>
</feature>
<feature type="transmembrane region" description="Helical" evidence="7">
    <location>
        <begin position="430"/>
        <end position="456"/>
    </location>
</feature>
<evidence type="ECO:0000256" key="5">
    <source>
        <dbReference type="ARBA" id="ARBA00023136"/>
    </source>
</evidence>
<dbReference type="GO" id="GO:0017004">
    <property type="term" value="P:cytochrome complex assembly"/>
    <property type="evidence" value="ECO:0007669"/>
    <property type="project" value="UniProtKB-KW"/>
</dbReference>
<keyword evidence="4 7" id="KW-1133">Transmembrane helix</keyword>
<dbReference type="SUPFAM" id="SSF52833">
    <property type="entry name" value="Thioredoxin-like"/>
    <property type="match status" value="1"/>
</dbReference>
<dbReference type="GO" id="GO:0016020">
    <property type="term" value="C:membrane"/>
    <property type="evidence" value="ECO:0007669"/>
    <property type="project" value="UniProtKB-SubCell"/>
</dbReference>
<evidence type="ECO:0000259" key="8">
    <source>
        <dbReference type="Pfam" id="PF02683"/>
    </source>
</evidence>
<feature type="transmembrane region" description="Helical" evidence="7">
    <location>
        <begin position="551"/>
        <end position="571"/>
    </location>
</feature>
<feature type="transmembrane region" description="Helical" evidence="7">
    <location>
        <begin position="526"/>
        <end position="544"/>
    </location>
</feature>
<protein>
    <submittedName>
        <fullName evidence="10">Suppressor for copper-sensitivity B</fullName>
    </submittedName>
</protein>
<comment type="caution">
    <text evidence="10">The sequence shown here is derived from an EMBL/GenBank/DDBJ whole genome shotgun (WGS) entry which is preliminary data.</text>
</comment>
<feature type="transmembrane region" description="Helical" evidence="7">
    <location>
        <begin position="498"/>
        <end position="520"/>
    </location>
</feature>
<dbReference type="eggNOG" id="COG4232">
    <property type="taxonomic scope" value="Bacteria"/>
</dbReference>
<evidence type="ECO:0000256" key="4">
    <source>
        <dbReference type="ARBA" id="ARBA00022989"/>
    </source>
</evidence>
<feature type="transmembrane region" description="Helical" evidence="7">
    <location>
        <begin position="301"/>
        <end position="325"/>
    </location>
</feature>
<dbReference type="AlphaFoldDB" id="A0A061SQP7"/>
<dbReference type="EMBL" id="JEMU01000020">
    <property type="protein sequence ID" value="KAJ01734.1"/>
    <property type="molecule type" value="Genomic_DNA"/>
</dbReference>
<dbReference type="RefSeq" id="WP_037911059.1">
    <property type="nucleotide sequence ID" value="NZ_JEMU01000020.1"/>
</dbReference>
<dbReference type="InterPro" id="IPR028250">
    <property type="entry name" value="DsbDN"/>
</dbReference>
<reference evidence="10 11" key="1">
    <citation type="journal article" date="2014" name="Genome Announc.">
        <title>Draft Genome Sequences of Two Isolates of the Roseobacter Group, Sulfitobacter sp. Strains 3SOLIMAR09 and 1FIGIMAR09, from Harbors of Mallorca Island (Mediterranean Sea).</title>
        <authorList>
            <person name="Mas-Llado M."/>
            <person name="Pina-Villalonga J.M."/>
            <person name="Brunet-Galmes I."/>
            <person name="Nogales B."/>
            <person name="Bosch R."/>
        </authorList>
    </citation>
    <scope>NUCLEOTIDE SEQUENCE [LARGE SCALE GENOMIC DNA]</scope>
    <source>
        <strain evidence="10 11">1FIGIMAR09</strain>
    </source>
</reference>